<evidence type="ECO:0000259" key="2">
    <source>
        <dbReference type="Pfam" id="PF26130"/>
    </source>
</evidence>
<evidence type="ECO:0000313" key="3">
    <source>
        <dbReference type="EMBL" id="KAF7112748.1"/>
    </source>
</evidence>
<feature type="compositionally biased region" description="Acidic residues" evidence="1">
    <location>
        <begin position="220"/>
        <end position="242"/>
    </location>
</feature>
<sequence>MACPSVTLMFYHGGYISEGPKKKYVGGSVTPLTIDPDMMSYIDLKAVVKELECPDVSEMYQKGPNQTMDDGLVGVTSDKTMLAMFEMHKDSNSDVIDIYIHNPMMEHNKPSGEEVSSSTKVDPSVQIDDLIDLHDFDDIVDLDDIVNLDEGIIPVGPLEGDDDSDKDWEIGDDTNDESDGDSDDGTNDGTDDDEFSGFADSSEDDEEEVEQGLAVMTVNEEGEFSDKSDDDLGCLSNPEDEGGNIRKHNQIPQDAAKKPAIWPSQTAGRPVAKLPFTAARCRVEVHHQQARADRHDHLTTPPEIC</sequence>
<feature type="compositionally biased region" description="Acidic residues" evidence="1">
    <location>
        <begin position="159"/>
        <end position="210"/>
    </location>
</feature>
<evidence type="ECO:0000313" key="4">
    <source>
        <dbReference type="Proteomes" id="UP000626092"/>
    </source>
</evidence>
<evidence type="ECO:0000256" key="1">
    <source>
        <dbReference type="SAM" id="MobiDB-lite"/>
    </source>
</evidence>
<comment type="caution">
    <text evidence="3">The sequence shown here is derived from an EMBL/GenBank/DDBJ whole genome shotgun (WGS) entry which is preliminary data.</text>
</comment>
<organism evidence="3 4">
    <name type="scientific">Rhododendron simsii</name>
    <name type="common">Sims's rhododendron</name>
    <dbReference type="NCBI Taxonomy" id="118357"/>
    <lineage>
        <taxon>Eukaryota</taxon>
        <taxon>Viridiplantae</taxon>
        <taxon>Streptophyta</taxon>
        <taxon>Embryophyta</taxon>
        <taxon>Tracheophyta</taxon>
        <taxon>Spermatophyta</taxon>
        <taxon>Magnoliopsida</taxon>
        <taxon>eudicotyledons</taxon>
        <taxon>Gunneridae</taxon>
        <taxon>Pentapetalae</taxon>
        <taxon>asterids</taxon>
        <taxon>Ericales</taxon>
        <taxon>Ericaceae</taxon>
        <taxon>Ericoideae</taxon>
        <taxon>Rhodoreae</taxon>
        <taxon>Rhododendron</taxon>
    </lineage>
</organism>
<reference evidence="3" key="1">
    <citation type="submission" date="2019-11" db="EMBL/GenBank/DDBJ databases">
        <authorList>
            <person name="Liu Y."/>
            <person name="Hou J."/>
            <person name="Li T.-Q."/>
            <person name="Guan C.-H."/>
            <person name="Wu X."/>
            <person name="Wu H.-Z."/>
            <person name="Ling F."/>
            <person name="Zhang R."/>
            <person name="Shi X.-G."/>
            <person name="Ren J.-P."/>
            <person name="Chen E.-F."/>
            <person name="Sun J.-M."/>
        </authorList>
    </citation>
    <scope>NUCLEOTIDE SEQUENCE</scope>
    <source>
        <strain evidence="3">Adult_tree_wgs_1</strain>
        <tissue evidence="3">Leaves</tissue>
    </source>
</reference>
<accession>A0A834FVU1</accession>
<feature type="domain" description="PB1-like" evidence="2">
    <location>
        <begin position="5"/>
        <end position="101"/>
    </location>
</feature>
<proteinExistence type="predicted"/>
<name>A0A834FVU1_RHOSS</name>
<dbReference type="AlphaFoldDB" id="A0A834FVU1"/>
<dbReference type="InterPro" id="IPR058594">
    <property type="entry name" value="PB1-like_dom_pln"/>
</dbReference>
<feature type="region of interest" description="Disordered" evidence="1">
    <location>
        <begin position="152"/>
        <end position="267"/>
    </location>
</feature>
<dbReference type="Proteomes" id="UP000626092">
    <property type="component" value="Unassembled WGS sequence"/>
</dbReference>
<dbReference type="EMBL" id="WJXA01000434">
    <property type="protein sequence ID" value="KAF7112748.1"/>
    <property type="molecule type" value="Genomic_DNA"/>
</dbReference>
<dbReference type="OrthoDB" id="10398546at2759"/>
<keyword evidence="4" id="KW-1185">Reference proteome</keyword>
<gene>
    <name evidence="3" type="ORF">RHSIM_RhsimUnG0197100</name>
</gene>
<dbReference type="Pfam" id="PF26130">
    <property type="entry name" value="PB1-like"/>
    <property type="match status" value="1"/>
</dbReference>
<protein>
    <recommendedName>
        <fullName evidence="2">PB1-like domain-containing protein</fullName>
    </recommendedName>
</protein>